<dbReference type="EMBL" id="BQNB010009907">
    <property type="protein sequence ID" value="GJS70067.1"/>
    <property type="molecule type" value="Genomic_DNA"/>
</dbReference>
<organism evidence="1 2">
    <name type="scientific">Tanacetum coccineum</name>
    <dbReference type="NCBI Taxonomy" id="301880"/>
    <lineage>
        <taxon>Eukaryota</taxon>
        <taxon>Viridiplantae</taxon>
        <taxon>Streptophyta</taxon>
        <taxon>Embryophyta</taxon>
        <taxon>Tracheophyta</taxon>
        <taxon>Spermatophyta</taxon>
        <taxon>Magnoliopsida</taxon>
        <taxon>eudicotyledons</taxon>
        <taxon>Gunneridae</taxon>
        <taxon>Pentapetalae</taxon>
        <taxon>asterids</taxon>
        <taxon>campanulids</taxon>
        <taxon>Asterales</taxon>
        <taxon>Asteraceae</taxon>
        <taxon>Asteroideae</taxon>
        <taxon>Anthemideae</taxon>
        <taxon>Anthemidinae</taxon>
        <taxon>Tanacetum</taxon>
    </lineage>
</organism>
<reference evidence="1" key="2">
    <citation type="submission" date="2022-01" db="EMBL/GenBank/DDBJ databases">
        <authorList>
            <person name="Yamashiro T."/>
            <person name="Shiraishi A."/>
            <person name="Satake H."/>
            <person name="Nakayama K."/>
        </authorList>
    </citation>
    <scope>NUCLEOTIDE SEQUENCE</scope>
</reference>
<proteinExistence type="predicted"/>
<accession>A0ABQ4XY50</accession>
<protein>
    <submittedName>
        <fullName evidence="1">Uncharacterized protein</fullName>
    </submittedName>
</protein>
<reference evidence="1" key="1">
    <citation type="journal article" date="2022" name="Int. J. Mol. Sci.">
        <title>Draft Genome of Tanacetum Coccineum: Genomic Comparison of Closely Related Tanacetum-Family Plants.</title>
        <authorList>
            <person name="Yamashiro T."/>
            <person name="Shiraishi A."/>
            <person name="Nakayama K."/>
            <person name="Satake H."/>
        </authorList>
    </citation>
    <scope>NUCLEOTIDE SEQUENCE</scope>
</reference>
<sequence length="225" mass="25748">MNESPILKRLRYETIVKLITFHDNIWAVQGDGDALLFCGDVIQWTQVKYHLKYWLQRVKTVPCNIQQTIEDSKVSYLVKGRVATFFCGMNVFRELVASRPLLELRTHEEVSAAANVKGLDRSCRVRKLYRHQRSESSFVALIDKTIFRELVASRPLLELRTHEEVSAAANVKGLDRSCRVGKLYRHQRSESSFVAKGECNYKGERVVPVPPSIDPIVAVAVIFKE</sequence>
<gene>
    <name evidence="1" type="ORF">Tco_0702908</name>
</gene>
<evidence type="ECO:0000313" key="2">
    <source>
        <dbReference type="Proteomes" id="UP001151760"/>
    </source>
</evidence>
<keyword evidence="2" id="KW-1185">Reference proteome</keyword>
<evidence type="ECO:0000313" key="1">
    <source>
        <dbReference type="EMBL" id="GJS70067.1"/>
    </source>
</evidence>
<comment type="caution">
    <text evidence="1">The sequence shown here is derived from an EMBL/GenBank/DDBJ whole genome shotgun (WGS) entry which is preliminary data.</text>
</comment>
<dbReference type="Proteomes" id="UP001151760">
    <property type="component" value="Unassembled WGS sequence"/>
</dbReference>
<name>A0ABQ4XY50_9ASTR</name>